<dbReference type="InterPro" id="IPR036388">
    <property type="entry name" value="WH-like_DNA-bd_sf"/>
</dbReference>
<dbReference type="NCBIfam" id="TIGR02937">
    <property type="entry name" value="sigma70-ECF"/>
    <property type="match status" value="1"/>
</dbReference>
<name>A0ABV9QT02_9GAMM</name>
<dbReference type="InterPro" id="IPR013324">
    <property type="entry name" value="RNA_pol_sigma_r3/r4-like"/>
</dbReference>
<dbReference type="RefSeq" id="WP_380020019.1">
    <property type="nucleotide sequence ID" value="NZ_JBHSHD010000006.1"/>
</dbReference>
<dbReference type="Proteomes" id="UP001595886">
    <property type="component" value="Unassembled WGS sequence"/>
</dbReference>
<keyword evidence="3" id="KW-1185">Reference proteome</keyword>
<accession>A0ABV9QT02</accession>
<proteinExistence type="predicted"/>
<dbReference type="Pfam" id="PF07638">
    <property type="entry name" value="Sigma70_ECF"/>
    <property type="match status" value="1"/>
</dbReference>
<comment type="caution">
    <text evidence="2">The sequence shown here is derived from an EMBL/GenBank/DDBJ whole genome shotgun (WGS) entry which is preliminary data.</text>
</comment>
<feature type="domain" description="RNA polymerase sigma-70 ECF-like HTH" evidence="1">
    <location>
        <begin position="14"/>
        <end position="176"/>
    </location>
</feature>
<protein>
    <submittedName>
        <fullName evidence="2">ECF-type sigma factor</fullName>
    </submittedName>
</protein>
<gene>
    <name evidence="2" type="ORF">ACFO6Q_07620</name>
</gene>
<dbReference type="Gene3D" id="1.10.10.10">
    <property type="entry name" value="Winged helix-like DNA-binding domain superfamily/Winged helix DNA-binding domain"/>
    <property type="match status" value="1"/>
</dbReference>
<dbReference type="NCBIfam" id="TIGR02999">
    <property type="entry name" value="Sig-70_X6"/>
    <property type="match status" value="1"/>
</dbReference>
<evidence type="ECO:0000313" key="3">
    <source>
        <dbReference type="Proteomes" id="UP001595886"/>
    </source>
</evidence>
<reference evidence="3" key="1">
    <citation type="journal article" date="2019" name="Int. J. Syst. Evol. Microbiol.">
        <title>The Global Catalogue of Microorganisms (GCM) 10K type strain sequencing project: providing services to taxonomists for standard genome sequencing and annotation.</title>
        <authorList>
            <consortium name="The Broad Institute Genomics Platform"/>
            <consortium name="The Broad Institute Genome Sequencing Center for Infectious Disease"/>
            <person name="Wu L."/>
            <person name="Ma J."/>
        </authorList>
    </citation>
    <scope>NUCLEOTIDE SEQUENCE [LARGE SCALE GENOMIC DNA]</scope>
    <source>
        <strain evidence="3">CCUG 30340</strain>
    </source>
</reference>
<dbReference type="InterPro" id="IPR053812">
    <property type="entry name" value="HTH_Sigma70_ECF-like"/>
</dbReference>
<sequence length="178" mass="19819">MTQIQPDVALSPDAVTQTTFNQVYADLRRRARKLLASHQTSSLNTTALVHEAYLKFGRSPRAAGNTLHFFNAASMAMRQVIVDHARYLNARKRSAEVVVTLGDHVNEESVVTAGETIRLDDALEALRTHDASLAQVVDLHFFAGLGFSEIAALRRVSLSTIEREWRAARALLYRDMAE</sequence>
<evidence type="ECO:0000313" key="2">
    <source>
        <dbReference type="EMBL" id="MFC4820187.1"/>
    </source>
</evidence>
<evidence type="ECO:0000259" key="1">
    <source>
        <dbReference type="Pfam" id="PF07638"/>
    </source>
</evidence>
<dbReference type="SUPFAM" id="SSF88659">
    <property type="entry name" value="Sigma3 and sigma4 domains of RNA polymerase sigma factors"/>
    <property type="match status" value="1"/>
</dbReference>
<organism evidence="2 3">
    <name type="scientific">Dokdonella ginsengisoli</name>
    <dbReference type="NCBI Taxonomy" id="363846"/>
    <lineage>
        <taxon>Bacteria</taxon>
        <taxon>Pseudomonadati</taxon>
        <taxon>Pseudomonadota</taxon>
        <taxon>Gammaproteobacteria</taxon>
        <taxon>Lysobacterales</taxon>
        <taxon>Rhodanobacteraceae</taxon>
        <taxon>Dokdonella</taxon>
    </lineage>
</organism>
<dbReference type="InterPro" id="IPR014284">
    <property type="entry name" value="RNA_pol_sigma-70_dom"/>
</dbReference>
<dbReference type="EMBL" id="JBHSHD010000006">
    <property type="protein sequence ID" value="MFC4820187.1"/>
    <property type="molecule type" value="Genomic_DNA"/>
</dbReference>
<dbReference type="InterPro" id="IPR011517">
    <property type="entry name" value="RNA_pol_sigma70_ECF-like"/>
</dbReference>